<dbReference type="EMBL" id="JACOOU010000011">
    <property type="protein sequence ID" value="MBC5674683.1"/>
    <property type="molecule type" value="Genomic_DNA"/>
</dbReference>
<protein>
    <recommendedName>
        <fullName evidence="3">DUF4179 domain-containing protein</fullName>
    </recommendedName>
</protein>
<evidence type="ECO:0000313" key="2">
    <source>
        <dbReference type="Proteomes" id="UP000654573"/>
    </source>
</evidence>
<gene>
    <name evidence="1" type="ORF">H8S76_20760</name>
</gene>
<proteinExistence type="predicted"/>
<dbReference type="RefSeq" id="WP_033141682.1">
    <property type="nucleotide sequence ID" value="NZ_JACOOU010000011.1"/>
</dbReference>
<organism evidence="1 2">
    <name type="scientific">Blautia celeris</name>
    <dbReference type="NCBI Taxonomy" id="2763026"/>
    <lineage>
        <taxon>Bacteria</taxon>
        <taxon>Bacillati</taxon>
        <taxon>Bacillota</taxon>
        <taxon>Clostridia</taxon>
        <taxon>Lachnospirales</taxon>
        <taxon>Lachnospiraceae</taxon>
        <taxon>Blautia</taxon>
    </lineage>
</organism>
<comment type="caution">
    <text evidence="1">The sequence shown here is derived from an EMBL/GenBank/DDBJ whole genome shotgun (WGS) entry which is preliminary data.</text>
</comment>
<sequence>MKGYWSRQGKINRKQKGLLLIAFVLTAAALITGLTVAKYVHQWESDPALASTKEFYFTSDLLKEPEEKASYELYSWGDGIKIKLQNFEDQKRFSEIDIAFKITSNDLNGSANGNIEIEKNTDNTGKITGSAANAQTIIVKPDGGAKSVTVTAESTSPYKKTLTASFTLKDTTEPRFQVIDSAGKAAAEMIIKGSSTTQTFTLSWNSAQMAPDRTNPLLTFDKNSESGGGTTSSATITIPASGSCSILLFKKEPVADYSVKEQDIVNNRISLEIFE</sequence>
<evidence type="ECO:0008006" key="3">
    <source>
        <dbReference type="Google" id="ProtNLM"/>
    </source>
</evidence>
<accession>A0ABR7FHI3</accession>
<reference evidence="1 2" key="1">
    <citation type="submission" date="2020-08" db="EMBL/GenBank/DDBJ databases">
        <title>Genome public.</title>
        <authorList>
            <person name="Liu C."/>
            <person name="Sun Q."/>
        </authorList>
    </citation>
    <scope>NUCLEOTIDE SEQUENCE [LARGE SCALE GENOMIC DNA]</scope>
    <source>
        <strain evidence="1 2">NSJ-34</strain>
    </source>
</reference>
<keyword evidence="2" id="KW-1185">Reference proteome</keyword>
<dbReference type="Proteomes" id="UP000654573">
    <property type="component" value="Unassembled WGS sequence"/>
</dbReference>
<name>A0ABR7FHI3_9FIRM</name>
<evidence type="ECO:0000313" key="1">
    <source>
        <dbReference type="EMBL" id="MBC5674683.1"/>
    </source>
</evidence>